<dbReference type="AlphaFoldDB" id="A0A0F9L4N5"/>
<reference evidence="3" key="1">
    <citation type="journal article" date="2015" name="Nature">
        <title>Complex archaea that bridge the gap between prokaryotes and eukaryotes.</title>
        <authorList>
            <person name="Spang A."/>
            <person name="Saw J.H."/>
            <person name="Jorgensen S.L."/>
            <person name="Zaremba-Niedzwiedzka K."/>
            <person name="Martijn J."/>
            <person name="Lind A.E."/>
            <person name="van Eijk R."/>
            <person name="Schleper C."/>
            <person name="Guy L."/>
            <person name="Ettema T.J."/>
        </authorList>
    </citation>
    <scope>NUCLEOTIDE SEQUENCE</scope>
</reference>
<organism evidence="3">
    <name type="scientific">marine sediment metagenome</name>
    <dbReference type="NCBI Taxonomy" id="412755"/>
    <lineage>
        <taxon>unclassified sequences</taxon>
        <taxon>metagenomes</taxon>
        <taxon>ecological metagenomes</taxon>
    </lineage>
</organism>
<accession>A0A0F9L4N5</accession>
<evidence type="ECO:0000313" key="3">
    <source>
        <dbReference type="EMBL" id="KKM88648.1"/>
    </source>
</evidence>
<dbReference type="SMART" id="SM00355">
    <property type="entry name" value="ZnF_C2H2"/>
    <property type="match status" value="1"/>
</dbReference>
<proteinExistence type="predicted"/>
<comment type="caution">
    <text evidence="3">The sequence shown here is derived from an EMBL/GenBank/DDBJ whole genome shotgun (WGS) entry which is preliminary data.</text>
</comment>
<feature type="region of interest" description="Disordered" evidence="1">
    <location>
        <begin position="235"/>
        <end position="256"/>
    </location>
</feature>
<gene>
    <name evidence="3" type="ORF">LCGC14_1256600</name>
</gene>
<protein>
    <recommendedName>
        <fullName evidence="2">C2H2-type domain-containing protein</fullName>
    </recommendedName>
</protein>
<feature type="domain" description="C2H2-type" evidence="2">
    <location>
        <begin position="202"/>
        <end position="224"/>
    </location>
</feature>
<dbReference type="EMBL" id="LAZR01006930">
    <property type="protein sequence ID" value="KKM88648.1"/>
    <property type="molecule type" value="Genomic_DNA"/>
</dbReference>
<sequence length="256" mass="29261">MWTNKDPTSIGRLKNKDGLKGLIPGLGKEGKGKIILYEDRIMKEREDRKLGKSNLAKKLLKNSIDYFKKNFKDTKIKIDPEKSLGENLDLLTEEQLFEVNVILDFCHDPKDFDHPEIARMLVSIPDHSIMKFIIVKIKKRIPAFKLRLELIKLETQESDIEKRKKELRKFIVKAQEDYKTRTIESVIEKVEKFNINNTKINCTYPGCDKVCNSPAGLASHLRSHKAKGVETLVPKSMKSNPNSKTIPGSKGTITIS</sequence>
<name>A0A0F9L4N5_9ZZZZ</name>
<evidence type="ECO:0000259" key="2">
    <source>
        <dbReference type="PROSITE" id="PS00028"/>
    </source>
</evidence>
<evidence type="ECO:0000256" key="1">
    <source>
        <dbReference type="SAM" id="MobiDB-lite"/>
    </source>
</evidence>
<dbReference type="InterPro" id="IPR013087">
    <property type="entry name" value="Znf_C2H2_type"/>
</dbReference>
<feature type="compositionally biased region" description="Polar residues" evidence="1">
    <location>
        <begin position="237"/>
        <end position="256"/>
    </location>
</feature>
<dbReference type="PROSITE" id="PS00028">
    <property type="entry name" value="ZINC_FINGER_C2H2_1"/>
    <property type="match status" value="1"/>
</dbReference>